<dbReference type="RefSeq" id="WP_317945362.1">
    <property type="nucleotide sequence ID" value="NZ_JAUBDI010000016.1"/>
</dbReference>
<proteinExistence type="predicted"/>
<comment type="caution">
    <text evidence="1">The sequence shown here is derived from an EMBL/GenBank/DDBJ whole genome shotgun (WGS) entry which is preliminary data.</text>
</comment>
<sequence length="146" mass="17168">MPKLTIKEELADAIKLDGSFVAHAIYYALQKGLVQLDDPSSSLPYPLLDYDIIRKWMDINYLQLCTVKLFKIPVQQNRQALYLAHEENEARAQHYKMYGYRVERIMEAPHEMDTSLYCEETGKHRVIRDMKRKTVEFPCWVGEVGR</sequence>
<name>A0ABU4GBK1_9BACL</name>
<evidence type="ECO:0000313" key="2">
    <source>
        <dbReference type="Proteomes" id="UP001282284"/>
    </source>
</evidence>
<protein>
    <submittedName>
        <fullName evidence="1">Uncharacterized protein</fullName>
    </submittedName>
</protein>
<accession>A0ABU4GBK1</accession>
<gene>
    <name evidence="1" type="ORF">QT711_14340</name>
</gene>
<reference evidence="1 2" key="1">
    <citation type="submission" date="2023-06" db="EMBL/GenBank/DDBJ databases">
        <title>Sporosarcina sp. nov., isolated from Korean traditional fermented seafood 'Jeotgal'.</title>
        <authorList>
            <person name="Yang A.I."/>
            <person name="Shin N.-R."/>
        </authorList>
    </citation>
    <scope>NUCLEOTIDE SEQUENCE [LARGE SCALE GENOMIC DNA]</scope>
    <source>
        <strain evidence="1 2">KCTC13119</strain>
    </source>
</reference>
<keyword evidence="2" id="KW-1185">Reference proteome</keyword>
<organism evidence="1 2">
    <name type="scientific">Sporosarcina saromensis</name>
    <dbReference type="NCBI Taxonomy" id="359365"/>
    <lineage>
        <taxon>Bacteria</taxon>
        <taxon>Bacillati</taxon>
        <taxon>Bacillota</taxon>
        <taxon>Bacilli</taxon>
        <taxon>Bacillales</taxon>
        <taxon>Caryophanaceae</taxon>
        <taxon>Sporosarcina</taxon>
    </lineage>
</organism>
<evidence type="ECO:0000313" key="1">
    <source>
        <dbReference type="EMBL" id="MDW0114373.1"/>
    </source>
</evidence>
<dbReference type="EMBL" id="JAUBDI010000016">
    <property type="protein sequence ID" value="MDW0114373.1"/>
    <property type="molecule type" value="Genomic_DNA"/>
</dbReference>
<dbReference type="Proteomes" id="UP001282284">
    <property type="component" value="Unassembled WGS sequence"/>
</dbReference>